<dbReference type="EMBL" id="JAEHOE010000027">
    <property type="protein sequence ID" value="KAG2494983.1"/>
    <property type="molecule type" value="Genomic_DNA"/>
</dbReference>
<dbReference type="Proteomes" id="UP000612055">
    <property type="component" value="Unassembled WGS sequence"/>
</dbReference>
<name>A0A836C0X2_9CHLO</name>
<dbReference type="InterPro" id="IPR011050">
    <property type="entry name" value="Pectin_lyase_fold/virulence"/>
</dbReference>
<dbReference type="SUPFAM" id="SSF51126">
    <property type="entry name" value="Pectin lyase-like"/>
    <property type="match status" value="1"/>
</dbReference>
<dbReference type="PANTHER" id="PTHR11319">
    <property type="entry name" value="G PROTEIN-COUPLED RECEPTOR-RELATED"/>
    <property type="match status" value="1"/>
</dbReference>
<evidence type="ECO:0008006" key="4">
    <source>
        <dbReference type="Google" id="ProtNLM"/>
    </source>
</evidence>
<protein>
    <recommendedName>
        <fullName evidence="4">Right handed beta helix domain-containing protein</fullName>
    </recommendedName>
</protein>
<organism evidence="2 3">
    <name type="scientific">Edaphochlamys debaryana</name>
    <dbReference type="NCBI Taxonomy" id="47281"/>
    <lineage>
        <taxon>Eukaryota</taxon>
        <taxon>Viridiplantae</taxon>
        <taxon>Chlorophyta</taxon>
        <taxon>core chlorophytes</taxon>
        <taxon>Chlorophyceae</taxon>
        <taxon>CS clade</taxon>
        <taxon>Chlamydomonadales</taxon>
        <taxon>Chlamydomonadales incertae sedis</taxon>
        <taxon>Edaphochlamys</taxon>
    </lineage>
</organism>
<gene>
    <name evidence="2" type="ORF">HYH03_006916</name>
</gene>
<dbReference type="PANTHER" id="PTHR11319:SF35">
    <property type="entry name" value="OUTER MEMBRANE PROTEIN PMPC-RELATED"/>
    <property type="match status" value="1"/>
</dbReference>
<evidence type="ECO:0000313" key="3">
    <source>
        <dbReference type="Proteomes" id="UP000612055"/>
    </source>
</evidence>
<accession>A0A836C0X2</accession>
<feature type="region of interest" description="Disordered" evidence="1">
    <location>
        <begin position="717"/>
        <end position="783"/>
    </location>
</feature>
<sequence>MFSAYTRDVGSAVLSLDGDGYQTGTRGGIVISHVSDVTFTSIVLRDYDYNRGENAALVLLNCQRIVIESLIVEGIAMRQANASILVIDEGSTVELRSVRASGLGSHPGWAMPGTDEYDLWTQGSFLTVAGGSNVTLTDAVLTGTSLAVGSPPSVRVLNSTLRAVNVSWSGFTTAQSDVADSASGAPAEATAPPAWVLLASGAATSVVLEGAVLADVAVADLAAPLMRADSGAAVTLSGCAISAVTVANGWGDVITSDAANTTTLAGSIPVVLLVTGTGSHAEVRNCSLHALSWPQDAVTAAAMVASGAATLSVRGSNFTAVGGSGTAVAVDGTQLRLEDVVFADFGSVSAAAGDGDLGAEADGADAAAGVAVKRIGSRAAVVVRGAGANITAVRTVWRGIAASAAAGNGSADAAGPAAALQVTAAASGAATWVSLDGCLFADVSYTGDGGGAAVRLTAPPGGALDGRLTGVEWRDVSAAAGALVLSASASAAVGPTVLRLNGNRFSNCSGGGAVALDCEGTAATAAVVTVDGVAFEGNDAAADGGALRIQGCTVCMRDSSFVNNTASGRGGAVAASGAARVEIQGGKLTDNVATDGGAVAATAAAWLSITGALLSQNFATASSQADQAATDNSTVGGGALYIESTPAEITGSRFEGNDVASPGLGAAVLVSGACEAVTIADCAFGGDEATEVVSAFPDCAADLSNCLFNVTNGYQLPPRPPTPPTRSPSPPPPPPRLPGYGEPPSYPPPPNYGGYYGGDGSYGTGSNGQAHGGSARALRGHLP</sequence>
<comment type="caution">
    <text evidence="2">The sequence shown here is derived from an EMBL/GenBank/DDBJ whole genome shotgun (WGS) entry which is preliminary data.</text>
</comment>
<keyword evidence="3" id="KW-1185">Reference proteome</keyword>
<evidence type="ECO:0000313" key="2">
    <source>
        <dbReference type="EMBL" id="KAG2494983.1"/>
    </source>
</evidence>
<feature type="compositionally biased region" description="Pro residues" evidence="1">
    <location>
        <begin position="717"/>
        <end position="737"/>
    </location>
</feature>
<dbReference type="AlphaFoldDB" id="A0A836C0X2"/>
<reference evidence="2" key="1">
    <citation type="journal article" date="2020" name="bioRxiv">
        <title>Comparative genomics of Chlamydomonas.</title>
        <authorList>
            <person name="Craig R.J."/>
            <person name="Hasan A.R."/>
            <person name="Ness R.W."/>
            <person name="Keightley P.D."/>
        </authorList>
    </citation>
    <scope>NUCLEOTIDE SEQUENCE</scope>
    <source>
        <strain evidence="2">CCAP 11/70</strain>
    </source>
</reference>
<proteinExistence type="predicted"/>
<evidence type="ECO:0000256" key="1">
    <source>
        <dbReference type="SAM" id="MobiDB-lite"/>
    </source>
</evidence>
<feature type="compositionally biased region" description="Gly residues" evidence="1">
    <location>
        <begin position="754"/>
        <end position="766"/>
    </location>
</feature>